<comment type="catalytic activity">
    <reaction evidence="5">
        <text>trans-aconitate + S-adenosyl-L-methionine = (E)-3-(methoxycarbonyl)pent-2-enedioate + S-adenosyl-L-homocysteine</text>
        <dbReference type="Rhea" id="RHEA:14969"/>
        <dbReference type="ChEBI" id="CHEBI:15708"/>
        <dbReference type="ChEBI" id="CHEBI:57470"/>
        <dbReference type="ChEBI" id="CHEBI:57856"/>
        <dbReference type="ChEBI" id="CHEBI:59789"/>
        <dbReference type="EC" id="2.1.1.144"/>
    </reaction>
</comment>
<comment type="function">
    <text evidence="5">Catalyzes the S-adenosylmethionine monomethyl esterification of trans-aconitate.</text>
</comment>
<dbReference type="Pfam" id="PF13649">
    <property type="entry name" value="Methyltransf_25"/>
    <property type="match status" value="1"/>
</dbReference>
<dbReference type="InterPro" id="IPR023506">
    <property type="entry name" value="Trans-aconitate_MeTrfase"/>
</dbReference>
<dbReference type="GO" id="GO:0032259">
    <property type="term" value="P:methylation"/>
    <property type="evidence" value="ECO:0007669"/>
    <property type="project" value="UniProtKB-KW"/>
</dbReference>
<keyword evidence="3 5" id="KW-0808">Transferase</keyword>
<dbReference type="PANTHER" id="PTHR43861:SF1">
    <property type="entry name" value="TRANS-ACONITATE 2-METHYLTRANSFERASE"/>
    <property type="match status" value="1"/>
</dbReference>
<keyword evidence="2 5" id="KW-0489">Methyltransferase</keyword>
<dbReference type="SUPFAM" id="SSF53335">
    <property type="entry name" value="S-adenosyl-L-methionine-dependent methyltransferases"/>
    <property type="match status" value="1"/>
</dbReference>
<dbReference type="Proteomes" id="UP000531231">
    <property type="component" value="Unassembled WGS sequence"/>
</dbReference>
<evidence type="ECO:0000256" key="4">
    <source>
        <dbReference type="ARBA" id="ARBA00022691"/>
    </source>
</evidence>
<dbReference type="Gene3D" id="3.40.50.150">
    <property type="entry name" value="Vaccinia Virus protein VP39"/>
    <property type="match status" value="1"/>
</dbReference>
<evidence type="ECO:0000256" key="2">
    <source>
        <dbReference type="ARBA" id="ARBA00022603"/>
    </source>
</evidence>
<dbReference type="PANTHER" id="PTHR43861">
    <property type="entry name" value="TRANS-ACONITATE 2-METHYLTRANSFERASE-RELATED"/>
    <property type="match status" value="1"/>
</dbReference>
<evidence type="ECO:0000256" key="5">
    <source>
        <dbReference type="HAMAP-Rule" id="MF_00560"/>
    </source>
</evidence>
<dbReference type="EMBL" id="JACHIL010000004">
    <property type="protein sequence ID" value="MBB5091953.1"/>
    <property type="molecule type" value="Genomic_DNA"/>
</dbReference>
<dbReference type="AlphaFoldDB" id="A0A7W8AKB4"/>
<organism evidence="7 8">
    <name type="scientific">Pseudochrobactrum saccharolyticum</name>
    <dbReference type="NCBI Taxonomy" id="354352"/>
    <lineage>
        <taxon>Bacteria</taxon>
        <taxon>Pseudomonadati</taxon>
        <taxon>Pseudomonadota</taxon>
        <taxon>Alphaproteobacteria</taxon>
        <taxon>Hyphomicrobiales</taxon>
        <taxon>Brucellaceae</taxon>
        <taxon>Pseudochrobactrum</taxon>
    </lineage>
</organism>
<reference evidence="7 8" key="1">
    <citation type="submission" date="2020-08" db="EMBL/GenBank/DDBJ databases">
        <title>Genomic Encyclopedia of Type Strains, Phase IV (KMG-IV): sequencing the most valuable type-strain genomes for metagenomic binning, comparative biology and taxonomic classification.</title>
        <authorList>
            <person name="Goeker M."/>
        </authorList>
    </citation>
    <scope>NUCLEOTIDE SEQUENCE [LARGE SCALE GENOMIC DNA]</scope>
    <source>
        <strain evidence="7 8">DSM 25620</strain>
    </source>
</reference>
<accession>A0A7W8AKB4</accession>
<feature type="domain" description="Methyltransferase" evidence="6">
    <location>
        <begin position="35"/>
        <end position="122"/>
    </location>
</feature>
<evidence type="ECO:0000313" key="7">
    <source>
        <dbReference type="EMBL" id="MBB5091953.1"/>
    </source>
</evidence>
<evidence type="ECO:0000313" key="8">
    <source>
        <dbReference type="Proteomes" id="UP000531231"/>
    </source>
</evidence>
<dbReference type="GO" id="GO:0030798">
    <property type="term" value="F:trans-aconitate 2-methyltransferase activity"/>
    <property type="evidence" value="ECO:0007669"/>
    <property type="project" value="UniProtKB-UniRule"/>
</dbReference>
<dbReference type="InterPro" id="IPR041698">
    <property type="entry name" value="Methyltransf_25"/>
</dbReference>
<gene>
    <name evidence="5" type="primary">tam</name>
    <name evidence="7" type="ORF">HNQ68_002498</name>
</gene>
<dbReference type="InterPro" id="IPR029063">
    <property type="entry name" value="SAM-dependent_MTases_sf"/>
</dbReference>
<keyword evidence="1 5" id="KW-0963">Cytoplasm</keyword>
<dbReference type="NCBIfam" id="NF002463">
    <property type="entry name" value="PRK01683.1"/>
    <property type="match status" value="1"/>
</dbReference>
<dbReference type="CDD" id="cd02440">
    <property type="entry name" value="AdoMet_MTases"/>
    <property type="match status" value="1"/>
</dbReference>
<proteinExistence type="inferred from homology"/>
<keyword evidence="4 5" id="KW-0949">S-adenosyl-L-methionine</keyword>
<dbReference type="GO" id="GO:0005737">
    <property type="term" value="C:cytoplasm"/>
    <property type="evidence" value="ECO:0007669"/>
    <property type="project" value="UniProtKB-SubCell"/>
</dbReference>
<evidence type="ECO:0000256" key="3">
    <source>
        <dbReference type="ARBA" id="ARBA00022679"/>
    </source>
</evidence>
<evidence type="ECO:0000259" key="6">
    <source>
        <dbReference type="Pfam" id="PF13649"/>
    </source>
</evidence>
<dbReference type="EC" id="2.1.1.144" evidence="5"/>
<keyword evidence="8" id="KW-1185">Reference proteome</keyword>
<comment type="subcellular location">
    <subcellularLocation>
        <location evidence="5">Cytoplasm</location>
    </subcellularLocation>
</comment>
<name>A0A7W8AKB4_9HYPH</name>
<evidence type="ECO:0000256" key="1">
    <source>
        <dbReference type="ARBA" id="ARBA00022490"/>
    </source>
</evidence>
<sequence>MKDWSAQQYLKFEDERTRPVNDLIARIPLKDPAVIVDIGCGPGNSTEALKKRWPQAQLSGFDASPDMIEKAQKRLPDVPFYLSDVTQWQPDADVDLLFSNAVFQWIPEHIQHLQRLLKGLKSGAALAVQMPDNWNEPSHRMMRQVAKDSRWIERLNKAPRPPMPSVNAYYDALIPLASHIDIWHTIYNHPLEGHAAITEWVKSTGLRPFLNPLSEEEQRDYLEEYTERLAEHYPLTVDGKVLLHFPRVFMVVMRGKC</sequence>
<protein>
    <recommendedName>
        <fullName evidence="5">Trans-aconitate 2-methyltransferase</fullName>
        <ecNumber evidence="5">2.1.1.144</ecNumber>
    </recommendedName>
</protein>
<dbReference type="HAMAP" id="MF_00560">
    <property type="entry name" value="Tran_acon_Me_trans"/>
    <property type="match status" value="1"/>
</dbReference>
<comment type="caution">
    <text evidence="7">The sequence shown here is derived from an EMBL/GenBank/DDBJ whole genome shotgun (WGS) entry which is preliminary data.</text>
</comment>
<dbReference type="Gene3D" id="1.10.150.290">
    <property type="entry name" value="S-adenosyl-L-methionine-dependent methyltransferases"/>
    <property type="match status" value="1"/>
</dbReference>
<dbReference type="RefSeq" id="WP_151159835.1">
    <property type="nucleotide sequence ID" value="NZ_JACHIL010000004.1"/>
</dbReference>
<comment type="similarity">
    <text evidence="5">Belongs to the methyltransferase superfamily. Tam family.</text>
</comment>
<dbReference type="InterPro" id="IPR023149">
    <property type="entry name" value="Trans_acon_MeTrfase_C"/>
</dbReference>